<evidence type="ECO:0000256" key="17">
    <source>
        <dbReference type="ARBA" id="ARBA00023098"/>
    </source>
</evidence>
<evidence type="ECO:0000256" key="2">
    <source>
        <dbReference type="ARBA" id="ARBA00004496"/>
    </source>
</evidence>
<dbReference type="EMBL" id="FZOW01000015">
    <property type="protein sequence ID" value="SNT36672.1"/>
    <property type="molecule type" value="Genomic_DNA"/>
</dbReference>
<evidence type="ECO:0000256" key="14">
    <source>
        <dbReference type="ARBA" id="ARBA00022771"/>
    </source>
</evidence>
<evidence type="ECO:0000256" key="4">
    <source>
        <dbReference type="ARBA" id="ARBA00006102"/>
    </source>
</evidence>
<proteinExistence type="inferred from homology"/>
<keyword evidence="17" id="KW-0443">Lipid metabolism</keyword>
<evidence type="ECO:0000259" key="22">
    <source>
        <dbReference type="PROSITE" id="PS50989"/>
    </source>
</evidence>
<feature type="domain" description="CoA carboxyltransferase C-terminal" evidence="22">
    <location>
        <begin position="225"/>
        <end position="467"/>
    </location>
</feature>
<comment type="catalytic activity">
    <reaction evidence="20">
        <text>N(6)-carboxybiotinyl-L-lysyl-[protein] + acetyl-CoA = N(6)-biotinyl-L-lysyl-[protein] + malonyl-CoA</text>
        <dbReference type="Rhea" id="RHEA:54728"/>
        <dbReference type="Rhea" id="RHEA-COMP:10505"/>
        <dbReference type="Rhea" id="RHEA-COMP:10506"/>
        <dbReference type="ChEBI" id="CHEBI:57288"/>
        <dbReference type="ChEBI" id="CHEBI:57384"/>
        <dbReference type="ChEBI" id="CHEBI:83144"/>
        <dbReference type="ChEBI" id="CHEBI:83145"/>
        <dbReference type="EC" id="2.1.3.15"/>
    </reaction>
</comment>
<evidence type="ECO:0000256" key="20">
    <source>
        <dbReference type="ARBA" id="ARBA00049152"/>
    </source>
</evidence>
<evidence type="ECO:0000256" key="8">
    <source>
        <dbReference type="ARBA" id="ARBA00011883"/>
    </source>
</evidence>
<dbReference type="AlphaFoldDB" id="A0A239M308"/>
<comment type="cofactor">
    <cofactor evidence="1">
        <name>Zn(2+)</name>
        <dbReference type="ChEBI" id="CHEBI:29105"/>
    </cofactor>
</comment>
<dbReference type="PANTHER" id="PTHR42853:SF3">
    <property type="entry name" value="ACETYL-COENZYME A CARBOXYLASE CARBOXYL TRANSFERASE SUBUNIT ALPHA, CHLOROPLASTIC"/>
    <property type="match status" value="1"/>
</dbReference>
<evidence type="ECO:0000256" key="9">
    <source>
        <dbReference type="ARBA" id="ARBA00018312"/>
    </source>
</evidence>
<keyword evidence="24" id="KW-1185">Reference proteome</keyword>
<evidence type="ECO:0000259" key="21">
    <source>
        <dbReference type="PROSITE" id="PS50980"/>
    </source>
</evidence>
<keyword evidence="10" id="KW-0963">Cytoplasm</keyword>
<dbReference type="GO" id="GO:2001295">
    <property type="term" value="P:malonyl-CoA biosynthetic process"/>
    <property type="evidence" value="ECO:0007669"/>
    <property type="project" value="UniProtKB-UniPathway"/>
</dbReference>
<dbReference type="GO" id="GO:0005524">
    <property type="term" value="F:ATP binding"/>
    <property type="evidence" value="ECO:0007669"/>
    <property type="project" value="UniProtKB-KW"/>
</dbReference>
<organism evidence="23 24">
    <name type="scientific">Rhodococcoides kyotonense</name>
    <dbReference type="NCBI Taxonomy" id="398843"/>
    <lineage>
        <taxon>Bacteria</taxon>
        <taxon>Bacillati</taxon>
        <taxon>Actinomycetota</taxon>
        <taxon>Actinomycetes</taxon>
        <taxon>Mycobacteriales</taxon>
        <taxon>Nocardiaceae</taxon>
        <taxon>Rhodococcoides</taxon>
    </lineage>
</organism>
<evidence type="ECO:0000313" key="24">
    <source>
        <dbReference type="Proteomes" id="UP000198327"/>
    </source>
</evidence>
<comment type="similarity">
    <text evidence="4">Belongs to the AccD/PCCB family.</text>
</comment>
<dbReference type="UniPathway" id="UPA00655">
    <property type="reaction ID" value="UER00711"/>
</dbReference>
<evidence type="ECO:0000256" key="1">
    <source>
        <dbReference type="ARBA" id="ARBA00001947"/>
    </source>
</evidence>
<keyword evidence="14" id="KW-0479">Metal-binding</keyword>
<dbReference type="InterPro" id="IPR000438">
    <property type="entry name" value="Acetyl_CoA_COase_Trfase_b_su"/>
</dbReference>
<dbReference type="PROSITE" id="PS50980">
    <property type="entry name" value="COA_CT_NTER"/>
    <property type="match status" value="1"/>
</dbReference>
<comment type="subcellular location">
    <subcellularLocation>
        <location evidence="2">Cytoplasm</location>
    </subcellularLocation>
</comment>
<dbReference type="InterPro" id="IPR029045">
    <property type="entry name" value="ClpP/crotonase-like_dom_sf"/>
</dbReference>
<dbReference type="PRINTS" id="PR01070">
    <property type="entry name" value="ACCCTRFRASEB"/>
</dbReference>
<dbReference type="Gene3D" id="3.90.226.10">
    <property type="entry name" value="2-enoyl-CoA Hydratase, Chain A, domain 1"/>
    <property type="match status" value="2"/>
</dbReference>
<dbReference type="GO" id="GO:0009317">
    <property type="term" value="C:acetyl-CoA carboxylase complex"/>
    <property type="evidence" value="ECO:0007669"/>
    <property type="project" value="InterPro"/>
</dbReference>
<dbReference type="GO" id="GO:0003989">
    <property type="term" value="F:acetyl-CoA carboxylase activity"/>
    <property type="evidence" value="ECO:0007669"/>
    <property type="project" value="InterPro"/>
</dbReference>
<evidence type="ECO:0000313" key="23">
    <source>
        <dbReference type="EMBL" id="SNT36672.1"/>
    </source>
</evidence>
<reference evidence="24" key="1">
    <citation type="submission" date="2017-06" db="EMBL/GenBank/DDBJ databases">
        <authorList>
            <person name="Varghese N."/>
            <person name="Submissions S."/>
        </authorList>
    </citation>
    <scope>NUCLEOTIDE SEQUENCE [LARGE SCALE GENOMIC DNA]</scope>
    <source>
        <strain evidence="24">JCM 23211</strain>
    </source>
</reference>
<evidence type="ECO:0000256" key="15">
    <source>
        <dbReference type="ARBA" id="ARBA00022832"/>
    </source>
</evidence>
<evidence type="ECO:0000256" key="19">
    <source>
        <dbReference type="ARBA" id="ARBA00025280"/>
    </source>
</evidence>
<gene>
    <name evidence="23" type="ORF">SAMN05421642_115106</name>
</gene>
<dbReference type="PROSITE" id="PS50989">
    <property type="entry name" value="COA_CT_CTER"/>
    <property type="match status" value="1"/>
</dbReference>
<sequence length="483" mass="50421">MSATALPTSDIADSTTALLDEWDRDLVAGDPLEFPGYRAEKASHSSEAVRTGLRVVGGVPCAVIDSDFSVFGGSMGLVVGEKVSRAFRRAARERLPVVASVRTGGARMQEGMFSLVQMPRVVSAFNAHAAAGLLSLGYIGSPTAGGVFASWASLVDVRAVEPGATIGFAGPRVVEEMTGMRPPADSHNADSACRAGLVDAIVASTDKDRWIASVLGAVETPLQVPVDRPSVIGCESHRLGSHASAVERARAPRRPSGLEWAGGLTESWVELKGSDPSIRAGLATVSGMRCIVVAMDRHAHGDAKAGQGPEAYRLAQRAIRLAGKLSLPLLTLVDTPGAAPGPISESGGIAREIAETLRVLDELPTPSVCVCVGEGGSGGAIALAHTDRLFLLKDSVFSVIGPEAAAVILWRDSSRSLEAGRALKIGSAELADFGISDGTLPEPVSAAVLVDVRRRLVEAFQAAVPGERSVRWDGATRRWIHRS</sequence>
<dbReference type="PANTHER" id="PTHR42853">
    <property type="entry name" value="ACETYL-COENZYME A CARBOXYLASE CARBOXYL TRANSFERASE SUBUNIT ALPHA"/>
    <property type="match status" value="1"/>
</dbReference>
<accession>A0A239M308</accession>
<keyword evidence="13" id="KW-0547">Nucleotide-binding</keyword>
<dbReference type="SUPFAM" id="SSF52096">
    <property type="entry name" value="ClpP/crotonase"/>
    <property type="match status" value="2"/>
</dbReference>
<protein>
    <recommendedName>
        <fullName evidence="9">Acetyl-coenzyme A carboxylase carboxyl transferase subunits beta/alpha</fullName>
        <ecNumber evidence="8">2.1.3.15</ecNumber>
    </recommendedName>
</protein>
<dbReference type="InterPro" id="IPR034733">
    <property type="entry name" value="AcCoA_carboxyl_beta"/>
</dbReference>
<evidence type="ECO:0000256" key="12">
    <source>
        <dbReference type="ARBA" id="ARBA00022679"/>
    </source>
</evidence>
<dbReference type="InterPro" id="IPR011763">
    <property type="entry name" value="COA_CT_C"/>
</dbReference>
<dbReference type="InterPro" id="IPR011762">
    <property type="entry name" value="COA_CT_N"/>
</dbReference>
<evidence type="ECO:0000256" key="5">
    <source>
        <dbReference type="ARBA" id="ARBA00006276"/>
    </source>
</evidence>
<dbReference type="GO" id="GO:0006633">
    <property type="term" value="P:fatty acid biosynthetic process"/>
    <property type="evidence" value="ECO:0007669"/>
    <property type="project" value="UniProtKB-KW"/>
</dbReference>
<dbReference type="GO" id="GO:0008270">
    <property type="term" value="F:zinc ion binding"/>
    <property type="evidence" value="ECO:0007669"/>
    <property type="project" value="UniProtKB-KW"/>
</dbReference>
<dbReference type="InterPro" id="IPR001095">
    <property type="entry name" value="Acetyl_CoA_COase_a_su"/>
</dbReference>
<keyword evidence="18" id="KW-0275">Fatty acid biosynthesis</keyword>
<dbReference type="Proteomes" id="UP000198327">
    <property type="component" value="Unassembled WGS sequence"/>
</dbReference>
<name>A0A239M308_9NOCA</name>
<dbReference type="RefSeq" id="WP_089250438.1">
    <property type="nucleotide sequence ID" value="NZ_FZOW01000015.1"/>
</dbReference>
<keyword evidence="15" id="KW-0276">Fatty acid metabolism</keyword>
<comment type="similarity">
    <text evidence="5">In the C-terminal section; belongs to the AccA family.</text>
</comment>
<dbReference type="EC" id="2.1.3.15" evidence="8"/>
<evidence type="ECO:0000256" key="10">
    <source>
        <dbReference type="ARBA" id="ARBA00022490"/>
    </source>
</evidence>
<dbReference type="OrthoDB" id="9772975at2"/>
<feature type="domain" description="CoA carboxyltransferase N-terminal" evidence="21">
    <location>
        <begin position="1"/>
        <end position="233"/>
    </location>
</feature>
<dbReference type="Pfam" id="PF03255">
    <property type="entry name" value="ACCA"/>
    <property type="match status" value="1"/>
</dbReference>
<keyword evidence="14" id="KW-0862">Zinc</keyword>
<dbReference type="GO" id="GO:0016743">
    <property type="term" value="F:carboxyl- or carbamoyltransferase activity"/>
    <property type="evidence" value="ECO:0007669"/>
    <property type="project" value="InterPro"/>
</dbReference>
<keyword evidence="14" id="KW-0863">Zinc-finger</keyword>
<evidence type="ECO:0000256" key="16">
    <source>
        <dbReference type="ARBA" id="ARBA00022840"/>
    </source>
</evidence>
<evidence type="ECO:0000256" key="3">
    <source>
        <dbReference type="ARBA" id="ARBA00004956"/>
    </source>
</evidence>
<dbReference type="Pfam" id="PF01039">
    <property type="entry name" value="Carboxyl_trans"/>
    <property type="match status" value="1"/>
</dbReference>
<keyword evidence="16" id="KW-0067">ATP-binding</keyword>
<comment type="similarity">
    <text evidence="6">In the N-terminal section; belongs to the AccD/PCCB family.</text>
</comment>
<comment type="subunit">
    <text evidence="7">Acetyl-CoA carboxylase is a heterotetramer composed of biotin carboxyl carrier protein (AccB), biotin carboxylase (AccC) and two subunits of ACCase subunit beta/alpha.</text>
</comment>
<keyword evidence="12 23" id="KW-0808">Transferase</keyword>
<evidence type="ECO:0000256" key="11">
    <source>
        <dbReference type="ARBA" id="ARBA00022516"/>
    </source>
</evidence>
<comment type="pathway">
    <text evidence="3">Lipid metabolism; malonyl-CoA biosynthesis; malonyl-CoA from acetyl-CoA: step 1/1.</text>
</comment>
<evidence type="ECO:0000256" key="13">
    <source>
        <dbReference type="ARBA" id="ARBA00022741"/>
    </source>
</evidence>
<evidence type="ECO:0000256" key="6">
    <source>
        <dbReference type="ARBA" id="ARBA00010284"/>
    </source>
</evidence>
<evidence type="ECO:0000256" key="7">
    <source>
        <dbReference type="ARBA" id="ARBA00011664"/>
    </source>
</evidence>
<comment type="function">
    <text evidence="19">Component of the acetyl coenzyme A carboxylase (ACC) complex. Biotin carboxylase (BC) catalyzes the carboxylation of biotin on its carrier protein (BCCP) and then the CO(2) group is transferred by the transcarboxylase to acetyl-CoA to form malonyl-CoA.</text>
</comment>
<evidence type="ECO:0000256" key="18">
    <source>
        <dbReference type="ARBA" id="ARBA00023160"/>
    </source>
</evidence>
<keyword evidence="11" id="KW-0444">Lipid biosynthesis</keyword>